<dbReference type="InterPro" id="IPR036891">
    <property type="entry name" value="Signal_recog_part_SRP54_M_sf"/>
</dbReference>
<dbReference type="FunFam" id="3.40.50.300:FF:000022">
    <property type="entry name" value="Signal recognition particle 54 kDa subunit"/>
    <property type="match status" value="1"/>
</dbReference>
<feature type="binding site" evidence="9">
    <location>
        <begin position="108"/>
        <end position="115"/>
    </location>
    <ligand>
        <name>GTP</name>
        <dbReference type="ChEBI" id="CHEBI:37565"/>
    </ligand>
</feature>
<dbReference type="SUPFAM" id="SSF47446">
    <property type="entry name" value="Signal peptide-binding domain"/>
    <property type="match status" value="1"/>
</dbReference>
<proteinExistence type="inferred from homology"/>
<feature type="domain" description="SRP54-type proteins GTP-binding" evidence="10">
    <location>
        <begin position="269"/>
        <end position="282"/>
    </location>
</feature>
<keyword evidence="2 9" id="KW-0547">Nucleotide-binding</keyword>
<dbReference type="PANTHER" id="PTHR11564">
    <property type="entry name" value="SIGNAL RECOGNITION PARTICLE 54K PROTEIN SRP54"/>
    <property type="match status" value="1"/>
</dbReference>
<evidence type="ECO:0000313" key="11">
    <source>
        <dbReference type="EMBL" id="RED65992.1"/>
    </source>
</evidence>
<keyword evidence="9" id="KW-0963">Cytoplasm</keyword>
<dbReference type="SMART" id="SM00382">
    <property type="entry name" value="AAA"/>
    <property type="match status" value="1"/>
</dbReference>
<dbReference type="InterPro" id="IPR000897">
    <property type="entry name" value="SRP54_GTPase_dom"/>
</dbReference>
<dbReference type="InterPro" id="IPR022941">
    <property type="entry name" value="SRP54"/>
</dbReference>
<comment type="subunit">
    <text evidence="9">Part of the signal recognition particle protein translocation system, which is composed of SRP and FtsY.</text>
</comment>
<keyword evidence="7 9" id="KW-0687">Ribonucleoprotein</keyword>
<dbReference type="InterPro" id="IPR013822">
    <property type="entry name" value="Signal_recog_particl_SRP54_hlx"/>
</dbReference>
<dbReference type="InterPro" id="IPR004780">
    <property type="entry name" value="SRP"/>
</dbReference>
<dbReference type="Gene3D" id="1.10.260.30">
    <property type="entry name" value="Signal recognition particle, SRP54 subunit, M-domain"/>
    <property type="match status" value="1"/>
</dbReference>
<dbReference type="HAMAP" id="MF_00306">
    <property type="entry name" value="SRP54"/>
    <property type="match status" value="1"/>
</dbReference>
<sequence length="462" mass="50483">MAFEGLSTRLQNVFSKIKGRGKVTEDDVNEAMREVRLALLEADVNFKVVKDFIAKVKERATGQEVVKSFTPAMVIIDIVNKELTELMGGTQATLAKANKPPTVILMAGLQGAGKTTLTGKLAKLLQSQNHKPLLVAGDIYRPAAIKQLEVLGGQIGVPVFTLGDQVSPVQIAKQGVQLARDQGNDYVLIDTAGRLQIDAELMQEIKDIHSAVNPDEVLLVVDAMTGQEAVNVAQSFHEQLAVTGVVLTKLDGDTRGGAALSVKAVTGCPIKFASTGEKIDQLEAFHPDRMASRILGMGDMLSLIEKAQTNMDAEKAAEMERKMRTADFTFDDFLEQMEQVRKMGPLDQLLDMMPGMNKLKGNPNFKIDEKQIARTEAIAKSMTKVEKKKPDIINYSRRKRIAAGSGTTVADVNRLLKQFEDMKKMMKQFSGMMGPKGPKGGMKGLKNMKNMLGGGKNMKFPF</sequence>
<dbReference type="GO" id="GO:0005525">
    <property type="term" value="F:GTP binding"/>
    <property type="evidence" value="ECO:0007669"/>
    <property type="project" value="UniProtKB-UniRule"/>
</dbReference>
<dbReference type="Pfam" id="PF02978">
    <property type="entry name" value="SRP_SPB"/>
    <property type="match status" value="1"/>
</dbReference>
<comment type="catalytic activity">
    <reaction evidence="8 9">
        <text>GTP + H2O = GDP + phosphate + H(+)</text>
        <dbReference type="Rhea" id="RHEA:19669"/>
        <dbReference type="ChEBI" id="CHEBI:15377"/>
        <dbReference type="ChEBI" id="CHEBI:15378"/>
        <dbReference type="ChEBI" id="CHEBI:37565"/>
        <dbReference type="ChEBI" id="CHEBI:43474"/>
        <dbReference type="ChEBI" id="CHEBI:58189"/>
        <dbReference type="EC" id="3.6.5.4"/>
    </reaction>
</comment>
<evidence type="ECO:0000256" key="1">
    <source>
        <dbReference type="ARBA" id="ARBA00005450"/>
    </source>
</evidence>
<keyword evidence="3 9" id="KW-0378">Hydrolase</keyword>
<dbReference type="GO" id="GO:0048500">
    <property type="term" value="C:signal recognition particle"/>
    <property type="evidence" value="ECO:0007669"/>
    <property type="project" value="UniProtKB-UniRule"/>
</dbReference>
<dbReference type="EMBL" id="QRDY01000001">
    <property type="protein sequence ID" value="RED65992.1"/>
    <property type="molecule type" value="Genomic_DNA"/>
</dbReference>
<dbReference type="EC" id="3.6.5.4" evidence="9"/>
<accession>A0A3D9IW78</accession>
<evidence type="ECO:0000256" key="3">
    <source>
        <dbReference type="ARBA" id="ARBA00022801"/>
    </source>
</evidence>
<dbReference type="SMART" id="SM00963">
    <property type="entry name" value="SRP54_N"/>
    <property type="match status" value="1"/>
</dbReference>
<evidence type="ECO:0000256" key="8">
    <source>
        <dbReference type="ARBA" id="ARBA00048027"/>
    </source>
</evidence>
<dbReference type="PANTHER" id="PTHR11564:SF5">
    <property type="entry name" value="SIGNAL RECOGNITION PARTICLE SUBUNIT SRP54"/>
    <property type="match status" value="1"/>
</dbReference>
<dbReference type="Pfam" id="PF00448">
    <property type="entry name" value="SRP54"/>
    <property type="match status" value="1"/>
</dbReference>
<keyword evidence="6 9" id="KW-0733">Signal recognition particle</keyword>
<dbReference type="NCBIfam" id="TIGR00959">
    <property type="entry name" value="ffh"/>
    <property type="match status" value="1"/>
</dbReference>
<dbReference type="AlphaFoldDB" id="A0A3D9IW78"/>
<comment type="domain">
    <text evidence="9">Composed of three domains: the N-terminal N domain, which is responsible for interactions with the ribosome, the central G domain, which binds GTP, and the C-terminal M domain, which binds the RNA and the signal sequence of the RNC.</text>
</comment>
<evidence type="ECO:0000256" key="5">
    <source>
        <dbReference type="ARBA" id="ARBA00023134"/>
    </source>
</evidence>
<reference evidence="11 12" key="1">
    <citation type="submission" date="2018-07" db="EMBL/GenBank/DDBJ databases">
        <title>Genomic Encyclopedia of Type Strains, Phase III (KMG-III): the genomes of soil and plant-associated and newly described type strains.</title>
        <authorList>
            <person name="Whitman W."/>
        </authorList>
    </citation>
    <scope>NUCLEOTIDE SEQUENCE [LARGE SCALE GENOMIC DNA]</scope>
    <source>
        <strain evidence="11 12">CECT 8236</strain>
    </source>
</reference>
<dbReference type="SUPFAM" id="SSF52540">
    <property type="entry name" value="P-loop containing nucleoside triphosphate hydrolases"/>
    <property type="match status" value="1"/>
</dbReference>
<dbReference type="Gene3D" id="3.40.50.300">
    <property type="entry name" value="P-loop containing nucleotide triphosphate hydrolases"/>
    <property type="match status" value="1"/>
</dbReference>
<comment type="similarity">
    <text evidence="1 9">Belongs to the GTP-binding SRP family. SRP54 subfamily.</text>
</comment>
<keyword evidence="12" id="KW-1185">Reference proteome</keyword>
<dbReference type="GO" id="GO:0003924">
    <property type="term" value="F:GTPase activity"/>
    <property type="evidence" value="ECO:0007669"/>
    <property type="project" value="UniProtKB-UniRule"/>
</dbReference>
<dbReference type="InterPro" id="IPR027417">
    <property type="entry name" value="P-loop_NTPase"/>
</dbReference>
<evidence type="ECO:0000313" key="12">
    <source>
        <dbReference type="Proteomes" id="UP000256869"/>
    </source>
</evidence>
<dbReference type="GO" id="GO:0008312">
    <property type="term" value="F:7S RNA binding"/>
    <property type="evidence" value="ECO:0007669"/>
    <property type="project" value="InterPro"/>
</dbReference>
<protein>
    <recommendedName>
        <fullName evidence="9">Signal recognition particle protein</fullName>
        <ecNumber evidence="9">3.6.5.4</ecNumber>
    </recommendedName>
    <alternativeName>
        <fullName evidence="9">Fifty-four homolog</fullName>
    </alternativeName>
</protein>
<dbReference type="PROSITE" id="PS00300">
    <property type="entry name" value="SRP54"/>
    <property type="match status" value="1"/>
</dbReference>
<dbReference type="Gene3D" id="1.20.120.140">
    <property type="entry name" value="Signal recognition particle SRP54, nucleotide-binding domain"/>
    <property type="match status" value="1"/>
</dbReference>
<feature type="binding site" evidence="9">
    <location>
        <begin position="248"/>
        <end position="251"/>
    </location>
    <ligand>
        <name>GTP</name>
        <dbReference type="ChEBI" id="CHEBI:37565"/>
    </ligand>
</feature>
<dbReference type="RefSeq" id="WP_115990947.1">
    <property type="nucleotide sequence ID" value="NZ_QRDY01000001.1"/>
</dbReference>
<dbReference type="OrthoDB" id="9804720at2"/>
<evidence type="ECO:0000256" key="4">
    <source>
        <dbReference type="ARBA" id="ARBA00022884"/>
    </source>
</evidence>
<dbReference type="InterPro" id="IPR042101">
    <property type="entry name" value="SRP54_N_sf"/>
</dbReference>
<gene>
    <name evidence="9" type="primary">ffh</name>
    <name evidence="11" type="ORF">DFP95_101490</name>
</gene>
<dbReference type="InterPro" id="IPR003593">
    <property type="entry name" value="AAA+_ATPase"/>
</dbReference>
<name>A0A3D9IW78_9BACL</name>
<dbReference type="CDD" id="cd18539">
    <property type="entry name" value="SRP_G"/>
    <property type="match status" value="1"/>
</dbReference>
<comment type="function">
    <text evidence="9">Involved in targeting and insertion of nascent membrane proteins into the cytoplasmic membrane. Binds to the hydrophobic signal sequence of the ribosome-nascent chain (RNC) as it emerges from the ribosomes. The SRP-RNC complex is then targeted to the cytoplasmic membrane where it interacts with the SRP receptor FtsY.</text>
</comment>
<organism evidence="11 12">
    <name type="scientific">Cohnella lupini</name>
    <dbReference type="NCBI Taxonomy" id="1294267"/>
    <lineage>
        <taxon>Bacteria</taxon>
        <taxon>Bacillati</taxon>
        <taxon>Bacillota</taxon>
        <taxon>Bacilli</taxon>
        <taxon>Bacillales</taxon>
        <taxon>Paenibacillaceae</taxon>
        <taxon>Cohnella</taxon>
    </lineage>
</organism>
<dbReference type="GO" id="GO:0006614">
    <property type="term" value="P:SRP-dependent cotranslational protein targeting to membrane"/>
    <property type="evidence" value="ECO:0007669"/>
    <property type="project" value="InterPro"/>
</dbReference>
<keyword evidence="4 9" id="KW-0694">RNA-binding</keyword>
<evidence type="ECO:0000259" key="10">
    <source>
        <dbReference type="PROSITE" id="PS00300"/>
    </source>
</evidence>
<evidence type="ECO:0000256" key="9">
    <source>
        <dbReference type="HAMAP-Rule" id="MF_00306"/>
    </source>
</evidence>
<dbReference type="Pfam" id="PF02881">
    <property type="entry name" value="SRP54_N"/>
    <property type="match status" value="1"/>
</dbReference>
<dbReference type="Proteomes" id="UP000256869">
    <property type="component" value="Unassembled WGS sequence"/>
</dbReference>
<evidence type="ECO:0000256" key="2">
    <source>
        <dbReference type="ARBA" id="ARBA00022741"/>
    </source>
</evidence>
<evidence type="ECO:0000256" key="7">
    <source>
        <dbReference type="ARBA" id="ARBA00023274"/>
    </source>
</evidence>
<dbReference type="InterPro" id="IPR004125">
    <property type="entry name" value="Signal_recog_particle_SRP54_M"/>
</dbReference>
<dbReference type="SMART" id="SM00962">
    <property type="entry name" value="SRP54"/>
    <property type="match status" value="1"/>
</dbReference>
<comment type="subcellular location">
    <subcellularLocation>
        <location evidence="9">Cytoplasm</location>
    </subcellularLocation>
    <text evidence="9">The SRP-RNC complex is targeted to the cytoplasmic membrane.</text>
</comment>
<feature type="binding site" evidence="9">
    <location>
        <begin position="190"/>
        <end position="194"/>
    </location>
    <ligand>
        <name>GTP</name>
        <dbReference type="ChEBI" id="CHEBI:37565"/>
    </ligand>
</feature>
<comment type="caution">
    <text evidence="11">The sequence shown here is derived from an EMBL/GenBank/DDBJ whole genome shotgun (WGS) entry which is preliminary data.</text>
</comment>
<evidence type="ECO:0000256" key="6">
    <source>
        <dbReference type="ARBA" id="ARBA00023135"/>
    </source>
</evidence>
<keyword evidence="5 9" id="KW-0342">GTP-binding</keyword>